<feature type="compositionally biased region" description="Low complexity" evidence="1">
    <location>
        <begin position="34"/>
        <end position="44"/>
    </location>
</feature>
<organism evidence="2 3">
    <name type="scientific">Pleurotus ostreatus</name>
    <name type="common">Oyster mushroom</name>
    <name type="synonym">White-rot fungus</name>
    <dbReference type="NCBI Taxonomy" id="5322"/>
    <lineage>
        <taxon>Eukaryota</taxon>
        <taxon>Fungi</taxon>
        <taxon>Dikarya</taxon>
        <taxon>Basidiomycota</taxon>
        <taxon>Agaricomycotina</taxon>
        <taxon>Agaricomycetes</taxon>
        <taxon>Agaricomycetidae</taxon>
        <taxon>Agaricales</taxon>
        <taxon>Pleurotineae</taxon>
        <taxon>Pleurotaceae</taxon>
        <taxon>Pleurotus</taxon>
    </lineage>
</organism>
<dbReference type="AlphaFoldDB" id="A0A8H6ZN84"/>
<protein>
    <submittedName>
        <fullName evidence="2">Uncharacterized protein</fullName>
    </submittedName>
</protein>
<gene>
    <name evidence="2" type="ORF">PC9H_011275</name>
</gene>
<accession>A0A8H6ZN84</accession>
<name>A0A8H6ZN84_PLEOS</name>
<comment type="caution">
    <text evidence="2">The sequence shown here is derived from an EMBL/GenBank/DDBJ whole genome shotgun (WGS) entry which is preliminary data.</text>
</comment>
<dbReference type="RefSeq" id="XP_036626615.1">
    <property type="nucleotide sequence ID" value="XM_036780760.1"/>
</dbReference>
<dbReference type="VEuPathDB" id="FungiDB:PC9H_011275"/>
<dbReference type="OrthoDB" id="3267821at2759"/>
<proteinExistence type="predicted"/>
<sequence>MSTVDDYLNMDLTSSPIRPSHIPSGSPSIPPTSPSRSTSPIPHIELPDQLAPQSMSLTRKRPAEDDSAFIAKTARSHKLAKSDTEELTLFSKHTPGQQRVLLAASLLSIHSKLAKIDPPNAVYAVPSRLVKKMDMIMYRVLLDPSLPAYLTDEIPLKKSLALLENNTSWGLTKEVKDCENKMHTIATMMRKKFNTGRHDIKGLLISSVGNPHPDDPSRQSDSLNIVELSDSLITLNEKSVTSTSVELCARVAFLRLAASEKKNTGGSFWKILDTKLVDACKRYQTPQTISKFFGKILEDDLKKYGTVNVHQAVRDRQRDKLPRFPNGDDDEDDD</sequence>
<keyword evidence="3" id="KW-1185">Reference proteome</keyword>
<feature type="region of interest" description="Disordered" evidence="1">
    <location>
        <begin position="1"/>
        <end position="46"/>
    </location>
</feature>
<dbReference type="EMBL" id="JACETU010000009">
    <property type="protein sequence ID" value="KAF7420757.1"/>
    <property type="molecule type" value="Genomic_DNA"/>
</dbReference>
<feature type="compositionally biased region" description="Low complexity" evidence="1">
    <location>
        <begin position="14"/>
        <end position="27"/>
    </location>
</feature>
<dbReference type="Proteomes" id="UP000623687">
    <property type="component" value="Unassembled WGS sequence"/>
</dbReference>
<evidence type="ECO:0000313" key="2">
    <source>
        <dbReference type="EMBL" id="KAF7420757.1"/>
    </source>
</evidence>
<evidence type="ECO:0000313" key="3">
    <source>
        <dbReference type="Proteomes" id="UP000623687"/>
    </source>
</evidence>
<reference evidence="2" key="1">
    <citation type="submission" date="2019-07" db="EMBL/GenBank/DDBJ databases">
        <authorList>
            <person name="Palmer J.M."/>
        </authorList>
    </citation>
    <scope>NUCLEOTIDE SEQUENCE</scope>
    <source>
        <strain evidence="2">PC9</strain>
    </source>
</reference>
<dbReference type="GeneID" id="59381093"/>
<evidence type="ECO:0000256" key="1">
    <source>
        <dbReference type="SAM" id="MobiDB-lite"/>
    </source>
</evidence>